<feature type="non-terminal residue" evidence="1">
    <location>
        <position position="1"/>
    </location>
</feature>
<accession>A0AAV5VBL1</accession>
<evidence type="ECO:0000313" key="2">
    <source>
        <dbReference type="Proteomes" id="UP001432322"/>
    </source>
</evidence>
<proteinExistence type="predicted"/>
<evidence type="ECO:0000313" key="1">
    <source>
        <dbReference type="EMBL" id="GMT16849.1"/>
    </source>
</evidence>
<sequence>LSVLVCTSCDIGQSPRCLELGTGILRGQAVDENGQDSQVNQRIDGRIIATKNRADLKNHEIRLIEEHRRWGTKLAVCSMFRSFEFISIPMRESLSE</sequence>
<gene>
    <name evidence="1" type="ORF">PFISCL1PPCAC_8146</name>
</gene>
<dbReference type="Proteomes" id="UP001432322">
    <property type="component" value="Unassembled WGS sequence"/>
</dbReference>
<protein>
    <submittedName>
        <fullName evidence="1">Uncharacterized protein</fullName>
    </submittedName>
</protein>
<comment type="caution">
    <text evidence="1">The sequence shown here is derived from an EMBL/GenBank/DDBJ whole genome shotgun (WGS) entry which is preliminary data.</text>
</comment>
<reference evidence="1" key="1">
    <citation type="submission" date="2023-10" db="EMBL/GenBank/DDBJ databases">
        <title>Genome assembly of Pristionchus species.</title>
        <authorList>
            <person name="Yoshida K."/>
            <person name="Sommer R.J."/>
        </authorList>
    </citation>
    <scope>NUCLEOTIDE SEQUENCE</scope>
    <source>
        <strain evidence="1">RS5133</strain>
    </source>
</reference>
<organism evidence="1 2">
    <name type="scientific">Pristionchus fissidentatus</name>
    <dbReference type="NCBI Taxonomy" id="1538716"/>
    <lineage>
        <taxon>Eukaryota</taxon>
        <taxon>Metazoa</taxon>
        <taxon>Ecdysozoa</taxon>
        <taxon>Nematoda</taxon>
        <taxon>Chromadorea</taxon>
        <taxon>Rhabditida</taxon>
        <taxon>Rhabditina</taxon>
        <taxon>Diplogasteromorpha</taxon>
        <taxon>Diplogasteroidea</taxon>
        <taxon>Neodiplogasteridae</taxon>
        <taxon>Pristionchus</taxon>
    </lineage>
</organism>
<keyword evidence="2" id="KW-1185">Reference proteome</keyword>
<dbReference type="EMBL" id="BTSY01000002">
    <property type="protein sequence ID" value="GMT16849.1"/>
    <property type="molecule type" value="Genomic_DNA"/>
</dbReference>
<dbReference type="AlphaFoldDB" id="A0AAV5VBL1"/>
<name>A0AAV5VBL1_9BILA</name>